<organism evidence="2 3">
    <name type="scientific">Sphingomonas sanguinis</name>
    <dbReference type="NCBI Taxonomy" id="33051"/>
    <lineage>
        <taxon>Bacteria</taxon>
        <taxon>Pseudomonadati</taxon>
        <taxon>Pseudomonadota</taxon>
        <taxon>Alphaproteobacteria</taxon>
        <taxon>Sphingomonadales</taxon>
        <taxon>Sphingomonadaceae</taxon>
        <taxon>Sphingomonas</taxon>
    </lineage>
</organism>
<sequence>MTDHRKGSTMLNIDLYTEITCPWCIIGHHRLDKVLAERFPDLAVAIRQHPVLLLPDAPAEGLYIADLLRSRYGVTDPAAAFARPQAEARASGFDLDLGRQPRTYRTQAAHGLILATAGRDTQHALAVAITDAYFLEGQNISDAEVLADIAARHGFAREEARAIALDPEQHRRVEQEAARSAAAGVRSVPHFVFGGRIAITGGRSEDEIASAIRQAAASPATA</sequence>
<name>A0ABU5LQR6_9SPHN</name>
<protein>
    <submittedName>
        <fullName evidence="2">DsbA family protein</fullName>
    </submittedName>
</protein>
<dbReference type="InterPro" id="IPR036249">
    <property type="entry name" value="Thioredoxin-like_sf"/>
</dbReference>
<dbReference type="CDD" id="cd03024">
    <property type="entry name" value="DsbA_FrnE"/>
    <property type="match status" value="1"/>
</dbReference>
<accession>A0ABU5LQR6</accession>
<comment type="caution">
    <text evidence="2">The sequence shown here is derived from an EMBL/GenBank/DDBJ whole genome shotgun (WGS) entry which is preliminary data.</text>
</comment>
<reference evidence="3" key="1">
    <citation type="submission" date="2023-07" db="EMBL/GenBank/DDBJ databases">
        <title>Whole genome sequence analysis of rice epiphytic Sphingomonas sanguinis OsEp_Plm_15B2.</title>
        <authorList>
            <person name="Sahu K.P."/>
            <person name="Asharani P."/>
            <person name="Reddy B."/>
            <person name="Kumar A."/>
        </authorList>
    </citation>
    <scope>NUCLEOTIDE SEQUENCE [LARGE SCALE GENOMIC DNA]</scope>
    <source>
        <strain evidence="3">OsEp_Plm_15B2</strain>
    </source>
</reference>
<keyword evidence="3" id="KW-1185">Reference proteome</keyword>
<dbReference type="PANTHER" id="PTHR13887:SF41">
    <property type="entry name" value="THIOREDOXIN SUPERFAMILY PROTEIN"/>
    <property type="match status" value="1"/>
</dbReference>
<evidence type="ECO:0000313" key="2">
    <source>
        <dbReference type="EMBL" id="MDZ7282279.1"/>
    </source>
</evidence>
<feature type="domain" description="DSBA-like thioredoxin" evidence="1">
    <location>
        <begin position="13"/>
        <end position="212"/>
    </location>
</feature>
<evidence type="ECO:0000259" key="1">
    <source>
        <dbReference type="Pfam" id="PF01323"/>
    </source>
</evidence>
<dbReference type="Proteomes" id="UP001292182">
    <property type="component" value="Unassembled WGS sequence"/>
</dbReference>
<dbReference type="PANTHER" id="PTHR13887">
    <property type="entry name" value="GLUTATHIONE S-TRANSFERASE KAPPA"/>
    <property type="match status" value="1"/>
</dbReference>
<dbReference type="Gene3D" id="3.40.30.10">
    <property type="entry name" value="Glutaredoxin"/>
    <property type="match status" value="1"/>
</dbReference>
<dbReference type="RefSeq" id="WP_322539344.1">
    <property type="nucleotide sequence ID" value="NZ_JAOBTW010000009.1"/>
</dbReference>
<dbReference type="InterPro" id="IPR001853">
    <property type="entry name" value="DSBA-like_thioredoxin_dom"/>
</dbReference>
<proteinExistence type="predicted"/>
<evidence type="ECO:0000313" key="3">
    <source>
        <dbReference type="Proteomes" id="UP001292182"/>
    </source>
</evidence>
<gene>
    <name evidence="2" type="ORF">N4G62_09595</name>
</gene>
<dbReference type="EMBL" id="JAOBTW010000009">
    <property type="protein sequence ID" value="MDZ7282279.1"/>
    <property type="molecule type" value="Genomic_DNA"/>
</dbReference>
<dbReference type="SUPFAM" id="SSF52833">
    <property type="entry name" value="Thioredoxin-like"/>
    <property type="match status" value="1"/>
</dbReference>
<dbReference type="Pfam" id="PF01323">
    <property type="entry name" value="DSBA"/>
    <property type="match status" value="1"/>
</dbReference>